<reference evidence="2" key="1">
    <citation type="submission" date="2021-06" db="EMBL/GenBank/DDBJ databases">
        <authorList>
            <person name="Kallberg Y."/>
            <person name="Tangrot J."/>
            <person name="Rosling A."/>
        </authorList>
    </citation>
    <scope>NUCLEOTIDE SEQUENCE</scope>
    <source>
        <strain evidence="2">IA702</strain>
    </source>
</reference>
<evidence type="ECO:0000256" key="1">
    <source>
        <dbReference type="SAM" id="MobiDB-lite"/>
    </source>
</evidence>
<evidence type="ECO:0000313" key="2">
    <source>
        <dbReference type="EMBL" id="CAG8452803.1"/>
    </source>
</evidence>
<sequence>MDNSSLQKFSSSSLARRIGRSKPMNNITPLPEKSKAKGSPSGRTAMKSTTTSRPTGQEESIQSSIKPYHARTDPIYCWGRQRIQATVESCDILVHKSRFSSNDVSISTR</sequence>
<protein>
    <submittedName>
        <fullName evidence="2">4383_t:CDS:1</fullName>
    </submittedName>
</protein>
<feature type="compositionally biased region" description="Low complexity" evidence="1">
    <location>
        <begin position="1"/>
        <end position="13"/>
    </location>
</feature>
<organism evidence="2 3">
    <name type="scientific">Paraglomus occultum</name>
    <dbReference type="NCBI Taxonomy" id="144539"/>
    <lineage>
        <taxon>Eukaryota</taxon>
        <taxon>Fungi</taxon>
        <taxon>Fungi incertae sedis</taxon>
        <taxon>Mucoromycota</taxon>
        <taxon>Glomeromycotina</taxon>
        <taxon>Glomeromycetes</taxon>
        <taxon>Paraglomerales</taxon>
        <taxon>Paraglomeraceae</taxon>
        <taxon>Paraglomus</taxon>
    </lineage>
</organism>
<gene>
    <name evidence="2" type="ORF">POCULU_LOCUS123</name>
</gene>
<name>A0A9N8VH14_9GLOM</name>
<dbReference type="Proteomes" id="UP000789572">
    <property type="component" value="Unassembled WGS sequence"/>
</dbReference>
<evidence type="ECO:0000313" key="3">
    <source>
        <dbReference type="Proteomes" id="UP000789572"/>
    </source>
</evidence>
<feature type="compositionally biased region" description="Polar residues" evidence="1">
    <location>
        <begin position="46"/>
        <end position="65"/>
    </location>
</feature>
<feature type="region of interest" description="Disordered" evidence="1">
    <location>
        <begin position="1"/>
        <end position="66"/>
    </location>
</feature>
<proteinExistence type="predicted"/>
<dbReference type="EMBL" id="CAJVPJ010000006">
    <property type="protein sequence ID" value="CAG8452803.1"/>
    <property type="molecule type" value="Genomic_DNA"/>
</dbReference>
<comment type="caution">
    <text evidence="2">The sequence shown here is derived from an EMBL/GenBank/DDBJ whole genome shotgun (WGS) entry which is preliminary data.</text>
</comment>
<dbReference type="AlphaFoldDB" id="A0A9N8VH14"/>
<accession>A0A9N8VH14</accession>
<keyword evidence="3" id="KW-1185">Reference proteome</keyword>